<feature type="domain" description="Sulfatase N-terminal" evidence="1">
    <location>
        <begin position="98"/>
        <end position="250"/>
    </location>
</feature>
<evidence type="ECO:0000313" key="3">
    <source>
        <dbReference type="Proteomes" id="UP000601223"/>
    </source>
</evidence>
<protein>
    <submittedName>
        <fullName evidence="2">Membrane protein</fullName>
    </submittedName>
</protein>
<dbReference type="Gene3D" id="3.40.720.10">
    <property type="entry name" value="Alkaline Phosphatase, subunit A"/>
    <property type="match status" value="1"/>
</dbReference>
<dbReference type="EMBL" id="BONF01000010">
    <property type="protein sequence ID" value="GIF80528.1"/>
    <property type="molecule type" value="Genomic_DNA"/>
</dbReference>
<dbReference type="InterPro" id="IPR047838">
    <property type="entry name" value="STM4013-like"/>
</dbReference>
<dbReference type="InterPro" id="IPR000917">
    <property type="entry name" value="Sulfatase_N"/>
</dbReference>
<dbReference type="SUPFAM" id="SSF53649">
    <property type="entry name" value="Alkaline phosphatase-like"/>
    <property type="match status" value="1"/>
</dbReference>
<dbReference type="AlphaFoldDB" id="A0A8J3JH15"/>
<sequence length="267" mass="29213">MAALVGTHDLALVTLDTLRYDVAVELAATGRTPHLSRVLPETGWERRHTPASFTYAAHHAFFAGFLPTPVTPGRHERLFAARFPGSETTAGGTFVFDAPDLVTGLAEAGYHTLCLGGVGFFNRRSALGSVLPGLFAEDHWRPEFGVTEPDSLRHQLDQLRDSAAGLAPQRPLFTFLNVSALHQPNRHYLPGAAEDGRDSHAAALCYVDTLLPRLFALLTSRGRPCFVIMCADHGTAYGEDGHHGHRIGHDVVWTVPYTQFTLRPGEW</sequence>
<evidence type="ECO:0000259" key="1">
    <source>
        <dbReference type="Pfam" id="PF00884"/>
    </source>
</evidence>
<comment type="caution">
    <text evidence="2">The sequence shown here is derived from an EMBL/GenBank/DDBJ whole genome shotgun (WGS) entry which is preliminary data.</text>
</comment>
<proteinExistence type="predicted"/>
<keyword evidence="3" id="KW-1185">Reference proteome</keyword>
<accession>A0A8J3JH15</accession>
<dbReference type="Pfam" id="PF00884">
    <property type="entry name" value="Sulfatase"/>
    <property type="match status" value="1"/>
</dbReference>
<evidence type="ECO:0000313" key="2">
    <source>
        <dbReference type="EMBL" id="GIF80528.1"/>
    </source>
</evidence>
<gene>
    <name evidence="2" type="ORF">Cba03nite_18770</name>
</gene>
<dbReference type="InterPro" id="IPR017850">
    <property type="entry name" value="Alkaline_phosphatase_core_sf"/>
</dbReference>
<dbReference type="Proteomes" id="UP000601223">
    <property type="component" value="Unassembled WGS sequence"/>
</dbReference>
<dbReference type="NCBIfam" id="NF038075">
    <property type="entry name" value="fam_STM4013"/>
    <property type="match status" value="1"/>
</dbReference>
<organism evidence="2 3">
    <name type="scientific">Catellatospora bangladeshensis</name>
    <dbReference type="NCBI Taxonomy" id="310355"/>
    <lineage>
        <taxon>Bacteria</taxon>
        <taxon>Bacillati</taxon>
        <taxon>Actinomycetota</taxon>
        <taxon>Actinomycetes</taxon>
        <taxon>Micromonosporales</taxon>
        <taxon>Micromonosporaceae</taxon>
        <taxon>Catellatospora</taxon>
    </lineage>
</organism>
<name>A0A8J3JH15_9ACTN</name>
<reference evidence="2 3" key="1">
    <citation type="submission" date="2021-01" db="EMBL/GenBank/DDBJ databases">
        <title>Whole genome shotgun sequence of Catellatospora bangladeshensis NBRC 107357.</title>
        <authorList>
            <person name="Komaki H."/>
            <person name="Tamura T."/>
        </authorList>
    </citation>
    <scope>NUCLEOTIDE SEQUENCE [LARGE SCALE GENOMIC DNA]</scope>
    <source>
        <strain evidence="2 3">NBRC 107357</strain>
    </source>
</reference>